<accession>A0A1Q2CHZ2</accession>
<evidence type="ECO:0000313" key="2">
    <source>
        <dbReference type="Proteomes" id="UP000188324"/>
    </source>
</evidence>
<dbReference type="AlphaFoldDB" id="A0A1Q2CHZ2"/>
<keyword evidence="2" id="KW-1185">Reference proteome</keyword>
<dbReference type="Proteomes" id="UP000188324">
    <property type="component" value="Chromosome"/>
</dbReference>
<dbReference type="EMBL" id="CP019605">
    <property type="protein sequence ID" value="AQP45732.1"/>
    <property type="molecule type" value="Genomic_DNA"/>
</dbReference>
<dbReference type="RefSeq" id="WP_077343937.1">
    <property type="nucleotide sequence ID" value="NZ_CP019605.1"/>
</dbReference>
<sequence>MKTLSSDTGVADLIAVYSMRELLLRRRRHLTVRIASTHPELTIATPRGDIALELTGGQWLITGPSGRGVLVEQDPGECASAVVALVDATTAPRLDATG</sequence>
<organism evidence="1 2">
    <name type="scientific">Tessaracoccus flavus</name>
    <dbReference type="NCBI Taxonomy" id="1610493"/>
    <lineage>
        <taxon>Bacteria</taxon>
        <taxon>Bacillati</taxon>
        <taxon>Actinomycetota</taxon>
        <taxon>Actinomycetes</taxon>
        <taxon>Propionibacteriales</taxon>
        <taxon>Propionibacteriaceae</taxon>
        <taxon>Tessaracoccus</taxon>
    </lineage>
</organism>
<protein>
    <submittedName>
        <fullName evidence="1">Uncharacterized protein</fullName>
    </submittedName>
</protein>
<proteinExistence type="predicted"/>
<gene>
    <name evidence="1" type="ORF">RPIT_13705</name>
</gene>
<dbReference type="KEGG" id="tfl:RPIT_13705"/>
<reference evidence="1 2" key="1">
    <citation type="journal article" date="2016" name="Int. J. Syst. Evol. Microbiol.">
        <title>Tessaracoccus flavus sp. nov., isolated from the drainage system of a lindane-producing factory.</title>
        <authorList>
            <person name="Kumari R."/>
            <person name="Singh P."/>
            <person name="Schumann P."/>
            <person name="Lal R."/>
        </authorList>
    </citation>
    <scope>NUCLEOTIDE SEQUENCE [LARGE SCALE GENOMIC DNA]</scope>
    <source>
        <strain evidence="1 2">RP1T</strain>
    </source>
</reference>
<name>A0A1Q2CHZ2_9ACTN</name>
<evidence type="ECO:0000313" key="1">
    <source>
        <dbReference type="EMBL" id="AQP45732.1"/>
    </source>
</evidence>